<name>A0A382FL27_9ZZZZ</name>
<dbReference type="Pfam" id="PF02574">
    <property type="entry name" value="S-methyl_trans"/>
    <property type="match status" value="1"/>
</dbReference>
<dbReference type="GO" id="GO:0008270">
    <property type="term" value="F:zinc ion binding"/>
    <property type="evidence" value="ECO:0007669"/>
    <property type="project" value="InterPro"/>
</dbReference>
<dbReference type="InterPro" id="IPR036589">
    <property type="entry name" value="HCY_dom_sf"/>
</dbReference>
<gene>
    <name evidence="4" type="ORF">METZ01_LOCUS216670</name>
</gene>
<dbReference type="GO" id="GO:0008168">
    <property type="term" value="F:methyltransferase activity"/>
    <property type="evidence" value="ECO:0007669"/>
    <property type="project" value="UniProtKB-KW"/>
</dbReference>
<evidence type="ECO:0000259" key="3">
    <source>
        <dbReference type="PROSITE" id="PS50970"/>
    </source>
</evidence>
<dbReference type="PANTHER" id="PTHR11103">
    <property type="entry name" value="SLR1189 PROTEIN"/>
    <property type="match status" value="1"/>
</dbReference>
<dbReference type="PROSITE" id="PS50970">
    <property type="entry name" value="HCY"/>
    <property type="match status" value="1"/>
</dbReference>
<proteinExistence type="predicted"/>
<dbReference type="GO" id="GO:0009086">
    <property type="term" value="P:methionine biosynthetic process"/>
    <property type="evidence" value="ECO:0007669"/>
    <property type="project" value="InterPro"/>
</dbReference>
<evidence type="ECO:0000256" key="1">
    <source>
        <dbReference type="ARBA" id="ARBA00022603"/>
    </source>
</evidence>
<sequence length="317" mass="34678">MTANNDLTARLDKGEIIFLDGGIGTELERLGAPMDHDTWCAVALQTHPHLVKDVHRSYINAGADVITVNTYAATRIALRNAGIEDKFEEWNRLAVQLAKETLAECDPSRPVYVAGSVSTFASSSRFGRSWKDGTGELKLWFREQAELLVESGVDLLLIETLASESSVMSAAVEAASEFDVPIWVALSCARDRKTGELSLGVEESSSQSQTFYAYHEPFDLALDKLVAQGGYSALLVMHSEVDVTQPAVRSLCNQYKGPVGAYPNAGYWQRPEWIFVDQISPDDYVAKARAWVDEGAQIIGGCCGIGPEHIRALAQLH</sequence>
<keyword evidence="2" id="KW-0808">Transferase</keyword>
<dbReference type="InterPro" id="IPR017226">
    <property type="entry name" value="BHMT-like"/>
</dbReference>
<dbReference type="GO" id="GO:0032259">
    <property type="term" value="P:methylation"/>
    <property type="evidence" value="ECO:0007669"/>
    <property type="project" value="UniProtKB-KW"/>
</dbReference>
<dbReference type="EMBL" id="UINC01050628">
    <property type="protein sequence ID" value="SVB63816.1"/>
    <property type="molecule type" value="Genomic_DNA"/>
</dbReference>
<organism evidence="4">
    <name type="scientific">marine metagenome</name>
    <dbReference type="NCBI Taxonomy" id="408172"/>
    <lineage>
        <taxon>unclassified sequences</taxon>
        <taxon>metagenomes</taxon>
        <taxon>ecological metagenomes</taxon>
    </lineage>
</organism>
<dbReference type="SUPFAM" id="SSF82282">
    <property type="entry name" value="Homocysteine S-methyltransferase"/>
    <property type="match status" value="1"/>
</dbReference>
<dbReference type="PANTHER" id="PTHR11103:SF18">
    <property type="entry name" value="SLR1189 PROTEIN"/>
    <property type="match status" value="1"/>
</dbReference>
<dbReference type="AlphaFoldDB" id="A0A382FL27"/>
<dbReference type="PIRSF" id="PIRSF037505">
    <property type="entry name" value="Betaine_HMT"/>
    <property type="match status" value="1"/>
</dbReference>
<evidence type="ECO:0000313" key="4">
    <source>
        <dbReference type="EMBL" id="SVB63816.1"/>
    </source>
</evidence>
<accession>A0A382FL27</accession>
<protein>
    <recommendedName>
        <fullName evidence="3">Hcy-binding domain-containing protein</fullName>
    </recommendedName>
</protein>
<keyword evidence="1" id="KW-0489">Methyltransferase</keyword>
<dbReference type="Gene3D" id="3.20.20.330">
    <property type="entry name" value="Homocysteine-binding-like domain"/>
    <property type="match status" value="1"/>
</dbReference>
<evidence type="ECO:0000256" key="2">
    <source>
        <dbReference type="ARBA" id="ARBA00022679"/>
    </source>
</evidence>
<dbReference type="InterPro" id="IPR003726">
    <property type="entry name" value="HCY_dom"/>
</dbReference>
<feature type="domain" description="Hcy-binding" evidence="3">
    <location>
        <begin position="5"/>
        <end position="317"/>
    </location>
</feature>
<reference evidence="4" key="1">
    <citation type="submission" date="2018-05" db="EMBL/GenBank/DDBJ databases">
        <authorList>
            <person name="Lanie J.A."/>
            <person name="Ng W.-L."/>
            <person name="Kazmierczak K.M."/>
            <person name="Andrzejewski T.M."/>
            <person name="Davidsen T.M."/>
            <person name="Wayne K.J."/>
            <person name="Tettelin H."/>
            <person name="Glass J.I."/>
            <person name="Rusch D."/>
            <person name="Podicherti R."/>
            <person name="Tsui H.-C.T."/>
            <person name="Winkler M.E."/>
        </authorList>
    </citation>
    <scope>NUCLEOTIDE SEQUENCE</scope>
</reference>